<organism evidence="4 5">
    <name type="scientific">Talaromyces marneffei (strain ATCC 18224 / CBS 334.59 / QM 7333)</name>
    <name type="common">Penicillium marneffei</name>
    <dbReference type="NCBI Taxonomy" id="441960"/>
    <lineage>
        <taxon>Eukaryota</taxon>
        <taxon>Fungi</taxon>
        <taxon>Dikarya</taxon>
        <taxon>Ascomycota</taxon>
        <taxon>Pezizomycotina</taxon>
        <taxon>Eurotiomycetes</taxon>
        <taxon>Eurotiomycetidae</taxon>
        <taxon>Eurotiales</taxon>
        <taxon>Trichocomaceae</taxon>
        <taxon>Talaromyces</taxon>
        <taxon>Talaromyces sect. Talaromyces</taxon>
    </lineage>
</organism>
<dbReference type="InterPro" id="IPR029526">
    <property type="entry name" value="PGBD"/>
</dbReference>
<evidence type="ECO:0000259" key="2">
    <source>
        <dbReference type="Pfam" id="PF13842"/>
    </source>
</evidence>
<dbReference type="OrthoDB" id="3562449at2759"/>
<evidence type="ECO:0000313" key="4">
    <source>
        <dbReference type="EMBL" id="EEA26237.1"/>
    </source>
</evidence>
<feature type="domain" description="PiggyBac transposable element-derived protein" evidence="3">
    <location>
        <begin position="104"/>
        <end position="517"/>
    </location>
</feature>
<accession>B6QA73</accession>
<evidence type="ECO:0000259" key="3">
    <source>
        <dbReference type="Pfam" id="PF13843"/>
    </source>
</evidence>
<protein>
    <recommendedName>
        <fullName evidence="6">PiggyBac transposable element-derived protein domain-containing protein</fullName>
    </recommendedName>
</protein>
<gene>
    <name evidence="4" type="ORF">PMAA_073130</name>
</gene>
<evidence type="ECO:0008006" key="6">
    <source>
        <dbReference type="Google" id="ProtNLM"/>
    </source>
</evidence>
<dbReference type="Pfam" id="PF13843">
    <property type="entry name" value="DDE_Tnp_1_7"/>
    <property type="match status" value="1"/>
</dbReference>
<dbReference type="Pfam" id="PF13842">
    <property type="entry name" value="zf-Tnp_2"/>
    <property type="match status" value="1"/>
</dbReference>
<dbReference type="VEuPathDB" id="FungiDB:PMAA_073130"/>
<feature type="region of interest" description="Disordered" evidence="1">
    <location>
        <begin position="542"/>
        <end position="563"/>
    </location>
</feature>
<dbReference type="PhylomeDB" id="B6QA73"/>
<reference evidence="5" key="1">
    <citation type="journal article" date="2015" name="Genome Announc.">
        <title>Genome sequence of the AIDS-associated pathogen Penicillium marneffei (ATCC18224) and its near taxonomic relative Talaromyces stipitatus (ATCC10500).</title>
        <authorList>
            <person name="Nierman W.C."/>
            <person name="Fedorova-Abrams N.D."/>
            <person name="Andrianopoulos A."/>
        </authorList>
    </citation>
    <scope>NUCLEOTIDE SEQUENCE [LARGE SCALE GENOMIC DNA]</scope>
    <source>
        <strain evidence="5">ATCC 18224 / CBS 334.59 / QM 7333</strain>
    </source>
</reference>
<feature type="domain" description="PiggyBac transposable element-derived protein 4 C-terminal zinc-finger" evidence="2">
    <location>
        <begin position="562"/>
        <end position="625"/>
    </location>
</feature>
<evidence type="ECO:0000256" key="1">
    <source>
        <dbReference type="SAM" id="MobiDB-lite"/>
    </source>
</evidence>
<dbReference type="HOGENOM" id="CLU_028285_1_0_1"/>
<sequence>MPFRDISLRLASSGGRGPLISNEGLSLARVVAEARMALAPSNIVTEMYPPGSDPQPILTGKRAEAVAILKQIPEANEVRFEPIQTDKKRAPKLQILPYIDIMEPYQIFSLFFTEDLFKVLADNTNMYAYAKLSKNMNPHHRNWRSTTPGELKAFVGAQIYMGFTKEPQLKDYWDEEKHNKSVHANHPLSNYITCFRFEQLKRFFHISEPSEVPGGFISTYYRPEPTEEEELQLSEEQLSGIWWHKVHTVFDILRKASKNLYIPSSNISIDEAMVCSHGRSSHTYKMPNKPISQGFKIFVLADHGYCYYFYPASRTKGVVEVGMAKELTKTGQMVYELVQTLPKDNKTYDLYLDNYFTSVNLFKALREIQVGACGTTRPHKEFPNLLKKLKDLGSYIPYHKVCAIPVNDVLCVAWQDNNIVLALTTIHTVDQTDDYIERTRRRPQKTSTNGPLVHKEFGEQAVKNMPIPRFIDDYNSHMGGVDIANQHRAVYDTHIKAFRSWWPLWNWCLDVGIVNAYKIHSFRRQLSKSLLLFAPPMARYMQPTSTKKRKTEDLQPPKPQNNTSLPHLVVKSYLKVQKRCIWCLYKNPKRQTGQSPSFTTFICQACDVPLCRPETGRTCFRNFHMC</sequence>
<evidence type="ECO:0000313" key="5">
    <source>
        <dbReference type="Proteomes" id="UP000001294"/>
    </source>
</evidence>
<name>B6QA73_TALMQ</name>
<keyword evidence="5" id="KW-1185">Reference proteome</keyword>
<dbReference type="PANTHER" id="PTHR46599:SF3">
    <property type="entry name" value="PIGGYBAC TRANSPOSABLE ELEMENT-DERIVED PROTEIN 4"/>
    <property type="match status" value="1"/>
</dbReference>
<dbReference type="InterPro" id="IPR032718">
    <property type="entry name" value="PGBD4_Znf_C"/>
</dbReference>
<dbReference type="PANTHER" id="PTHR46599">
    <property type="entry name" value="PIGGYBAC TRANSPOSABLE ELEMENT-DERIVED PROTEIN 4"/>
    <property type="match status" value="1"/>
</dbReference>
<dbReference type="Proteomes" id="UP000001294">
    <property type="component" value="Unassembled WGS sequence"/>
</dbReference>
<dbReference type="EMBL" id="DS995900">
    <property type="protein sequence ID" value="EEA26237.1"/>
    <property type="molecule type" value="Genomic_DNA"/>
</dbReference>
<proteinExistence type="predicted"/>
<dbReference type="AlphaFoldDB" id="B6QA73"/>